<dbReference type="Proteomes" id="UP001057452">
    <property type="component" value="Chromosome 19"/>
</dbReference>
<comment type="caution">
    <text evidence="1">The sequence shown here is derived from an EMBL/GenBank/DDBJ whole genome shotgun (WGS) entry which is preliminary data.</text>
</comment>
<accession>A0ACB9W466</accession>
<reference evidence="1" key="1">
    <citation type="submission" date="2022-05" db="EMBL/GenBank/DDBJ databases">
        <title>Chromosome-level genome of Chaenocephalus aceratus.</title>
        <authorList>
            <person name="Park H."/>
        </authorList>
    </citation>
    <scope>NUCLEOTIDE SEQUENCE</scope>
    <source>
        <strain evidence="1">KU_202001</strain>
    </source>
</reference>
<proteinExistence type="predicted"/>
<sequence length="166" mass="18215">NLVGIRFLHKTLWLIQRNLTLNNGISCLNKRAAFRRMRMITALPLECTSRRLGHNYASLRDSQLQLGWPGRVLEPVGLAQGGLATDPGGDGMKSGTSQNTSPGFGAFLAFPPPMAACPASLYSKLRKTSCQANNRKDETALFAEEHVMQQLKTGESRIESPVFKLS</sequence>
<organism evidence="1 2">
    <name type="scientific">Chaenocephalus aceratus</name>
    <name type="common">Blackfin icefish</name>
    <name type="synonym">Chaenichthys aceratus</name>
    <dbReference type="NCBI Taxonomy" id="36190"/>
    <lineage>
        <taxon>Eukaryota</taxon>
        <taxon>Metazoa</taxon>
        <taxon>Chordata</taxon>
        <taxon>Craniata</taxon>
        <taxon>Vertebrata</taxon>
        <taxon>Euteleostomi</taxon>
        <taxon>Actinopterygii</taxon>
        <taxon>Neopterygii</taxon>
        <taxon>Teleostei</taxon>
        <taxon>Neoteleostei</taxon>
        <taxon>Acanthomorphata</taxon>
        <taxon>Eupercaria</taxon>
        <taxon>Perciformes</taxon>
        <taxon>Notothenioidei</taxon>
        <taxon>Channichthyidae</taxon>
        <taxon>Chaenocephalus</taxon>
    </lineage>
</organism>
<keyword evidence="2" id="KW-1185">Reference proteome</keyword>
<gene>
    <name evidence="1" type="ORF">KUCAC02_027574</name>
</gene>
<dbReference type="EMBL" id="CM043803">
    <property type="protein sequence ID" value="KAI4807789.1"/>
    <property type="molecule type" value="Genomic_DNA"/>
</dbReference>
<protein>
    <submittedName>
        <fullName evidence="1">Uncharacterized protein</fullName>
    </submittedName>
</protein>
<evidence type="ECO:0000313" key="1">
    <source>
        <dbReference type="EMBL" id="KAI4807789.1"/>
    </source>
</evidence>
<evidence type="ECO:0000313" key="2">
    <source>
        <dbReference type="Proteomes" id="UP001057452"/>
    </source>
</evidence>
<name>A0ACB9W466_CHAAC</name>
<feature type="non-terminal residue" evidence="1">
    <location>
        <position position="1"/>
    </location>
</feature>